<dbReference type="InterPro" id="IPR049177">
    <property type="entry name" value="MgtC_SapB_SrpB_YhiD_N"/>
</dbReference>
<dbReference type="InterPro" id="IPR003416">
    <property type="entry name" value="MgtC/SapB/SrpB/YhiD_fam"/>
</dbReference>
<feature type="domain" description="MgtC/SapB/SrpB/YhiD N-terminal" evidence="8">
    <location>
        <begin position="22"/>
        <end position="146"/>
    </location>
</feature>
<evidence type="ECO:0000256" key="1">
    <source>
        <dbReference type="ARBA" id="ARBA00004651"/>
    </source>
</evidence>
<dbReference type="PRINTS" id="PR01837">
    <property type="entry name" value="MGTCSAPBPROT"/>
</dbReference>
<evidence type="ECO:0000313" key="10">
    <source>
        <dbReference type="Proteomes" id="UP000218023"/>
    </source>
</evidence>
<keyword evidence="7" id="KW-0997">Cell inner membrane</keyword>
<dbReference type="OrthoDB" id="9811198at2"/>
<keyword evidence="10" id="KW-1185">Reference proteome</keyword>
<dbReference type="PANTHER" id="PTHR33778:SF1">
    <property type="entry name" value="MAGNESIUM TRANSPORTER YHID-RELATED"/>
    <property type="match status" value="1"/>
</dbReference>
<feature type="transmembrane region" description="Helical" evidence="7">
    <location>
        <begin position="117"/>
        <end position="142"/>
    </location>
</feature>
<dbReference type="AlphaFoldDB" id="A0A2A2GFR7"/>
<evidence type="ECO:0000256" key="5">
    <source>
        <dbReference type="ARBA" id="ARBA00022989"/>
    </source>
</evidence>
<feature type="transmembrane region" description="Helical" evidence="7">
    <location>
        <begin position="12"/>
        <end position="31"/>
    </location>
</feature>
<dbReference type="RefSeq" id="WP_095641126.1">
    <property type="nucleotide sequence ID" value="NZ_NSJZ01000018.1"/>
</dbReference>
<dbReference type="EMBL" id="NSJZ01000018">
    <property type="protein sequence ID" value="PAU96198.1"/>
    <property type="molecule type" value="Genomic_DNA"/>
</dbReference>
<dbReference type="Pfam" id="PF02308">
    <property type="entry name" value="MgtC"/>
    <property type="match status" value="1"/>
</dbReference>
<dbReference type="PANTHER" id="PTHR33778">
    <property type="entry name" value="PROTEIN MGTC"/>
    <property type="match status" value="1"/>
</dbReference>
<evidence type="ECO:0000256" key="3">
    <source>
        <dbReference type="ARBA" id="ARBA00022475"/>
    </source>
</evidence>
<evidence type="ECO:0000256" key="2">
    <source>
        <dbReference type="ARBA" id="ARBA00009298"/>
    </source>
</evidence>
<organism evidence="9 10">
    <name type="scientific">Paracoccus salipaludis</name>
    <dbReference type="NCBI Taxonomy" id="2032623"/>
    <lineage>
        <taxon>Bacteria</taxon>
        <taxon>Pseudomonadati</taxon>
        <taxon>Pseudomonadota</taxon>
        <taxon>Alphaproteobacteria</taxon>
        <taxon>Rhodobacterales</taxon>
        <taxon>Paracoccaceae</taxon>
        <taxon>Paracoccus</taxon>
    </lineage>
</organism>
<gene>
    <name evidence="9" type="ORF">CK240_14890</name>
</gene>
<keyword evidence="3" id="KW-1003">Cell membrane</keyword>
<comment type="subcellular location">
    <subcellularLocation>
        <location evidence="7">Cell inner membrane</location>
        <topology evidence="7">Multi-pass membrane protein</topology>
    </subcellularLocation>
    <subcellularLocation>
        <location evidence="1">Cell membrane</location>
        <topology evidence="1">Multi-pass membrane protein</topology>
    </subcellularLocation>
</comment>
<evidence type="ECO:0000256" key="6">
    <source>
        <dbReference type="ARBA" id="ARBA00023136"/>
    </source>
</evidence>
<comment type="caution">
    <text evidence="9">The sequence shown here is derived from an EMBL/GenBank/DDBJ whole genome shotgun (WGS) entry which is preliminary data.</text>
</comment>
<evidence type="ECO:0000313" key="9">
    <source>
        <dbReference type="EMBL" id="PAU96198.1"/>
    </source>
</evidence>
<feature type="transmembrane region" description="Helical" evidence="7">
    <location>
        <begin position="77"/>
        <end position="96"/>
    </location>
</feature>
<accession>A0A2A2GFR7</accession>
<evidence type="ECO:0000259" key="8">
    <source>
        <dbReference type="Pfam" id="PF02308"/>
    </source>
</evidence>
<evidence type="ECO:0000256" key="7">
    <source>
        <dbReference type="RuleBase" id="RU365041"/>
    </source>
</evidence>
<protein>
    <recommendedName>
        <fullName evidence="7">Protein MgtC</fullName>
    </recommendedName>
</protein>
<keyword evidence="5 7" id="KW-1133">Transmembrane helix</keyword>
<reference evidence="9 10" key="1">
    <citation type="submission" date="2017-09" db="EMBL/GenBank/DDBJ databases">
        <title>Paracoccus alkalisoli sp. nov., isolated from saline alkaline soil.</title>
        <authorList>
            <person name="Dong X."/>
            <person name="Zhang G."/>
        </authorList>
    </citation>
    <scope>NUCLEOTIDE SEQUENCE [LARGE SCALE GENOMIC DNA]</scope>
    <source>
        <strain evidence="9 10">WN007</strain>
    </source>
</reference>
<keyword evidence="6 7" id="KW-0472">Membrane</keyword>
<feature type="transmembrane region" description="Helical" evidence="7">
    <location>
        <begin position="43"/>
        <end position="65"/>
    </location>
</feature>
<evidence type="ECO:0000256" key="4">
    <source>
        <dbReference type="ARBA" id="ARBA00022692"/>
    </source>
</evidence>
<proteinExistence type="inferred from homology"/>
<name>A0A2A2GFR7_9RHOB</name>
<sequence length="158" mass="16746">METGAFHPVHLAWLDVFLRIAGALVLSLVLGLERFLRRKPIDFRPFVIISVASCALSVGIIEFAYGTKDETMSIDPGRVLSGVMSGIGFIGAGALFREDKTVYGAGSAASIWASGAIGLICGLGYLWLAAILALVLLVLLIVSRPFTGDYTIGNNDEG</sequence>
<comment type="similarity">
    <text evidence="2 7">Belongs to the MgtC/SapB family.</text>
</comment>
<dbReference type="Proteomes" id="UP000218023">
    <property type="component" value="Unassembled WGS sequence"/>
</dbReference>
<keyword evidence="4 7" id="KW-0812">Transmembrane</keyword>
<dbReference type="GO" id="GO:0005886">
    <property type="term" value="C:plasma membrane"/>
    <property type="evidence" value="ECO:0007669"/>
    <property type="project" value="UniProtKB-SubCell"/>
</dbReference>